<dbReference type="PROSITE" id="PS50157">
    <property type="entry name" value="ZINC_FINGER_C2H2_2"/>
    <property type="match status" value="2"/>
</dbReference>
<feature type="region of interest" description="Disordered" evidence="5">
    <location>
        <begin position="108"/>
        <end position="128"/>
    </location>
</feature>
<dbReference type="Gene3D" id="3.30.160.60">
    <property type="entry name" value="Classic Zinc Finger"/>
    <property type="match status" value="2"/>
</dbReference>
<evidence type="ECO:0000259" key="6">
    <source>
        <dbReference type="PROSITE" id="PS50157"/>
    </source>
</evidence>
<name>A0A8H4PF25_9HYPO</name>
<feature type="domain" description="C2H2-type" evidence="6">
    <location>
        <begin position="261"/>
        <end position="286"/>
    </location>
</feature>
<comment type="caution">
    <text evidence="7">The sequence shown here is derived from an EMBL/GenBank/DDBJ whole genome shotgun (WGS) entry which is preliminary data.</text>
</comment>
<evidence type="ECO:0000256" key="5">
    <source>
        <dbReference type="SAM" id="MobiDB-lite"/>
    </source>
</evidence>
<evidence type="ECO:0000256" key="1">
    <source>
        <dbReference type="ARBA" id="ARBA00022723"/>
    </source>
</evidence>
<dbReference type="PANTHER" id="PTHR23235">
    <property type="entry name" value="KRUEPPEL-LIKE TRANSCRIPTION FACTOR"/>
    <property type="match status" value="1"/>
</dbReference>
<organism evidence="7 8">
    <name type="scientific">Fusarium albosuccineum</name>
    <dbReference type="NCBI Taxonomy" id="1237068"/>
    <lineage>
        <taxon>Eukaryota</taxon>
        <taxon>Fungi</taxon>
        <taxon>Dikarya</taxon>
        <taxon>Ascomycota</taxon>
        <taxon>Pezizomycotina</taxon>
        <taxon>Sordariomycetes</taxon>
        <taxon>Hypocreomycetidae</taxon>
        <taxon>Hypocreales</taxon>
        <taxon>Nectriaceae</taxon>
        <taxon>Fusarium</taxon>
        <taxon>Fusarium decemcellulare species complex</taxon>
    </lineage>
</organism>
<dbReference type="GO" id="GO:0000981">
    <property type="term" value="F:DNA-binding transcription factor activity, RNA polymerase II-specific"/>
    <property type="evidence" value="ECO:0007669"/>
    <property type="project" value="TreeGrafter"/>
</dbReference>
<evidence type="ECO:0000256" key="3">
    <source>
        <dbReference type="ARBA" id="ARBA00022833"/>
    </source>
</evidence>
<accession>A0A8H4PF25</accession>
<protein>
    <recommendedName>
        <fullName evidence="6">C2H2-type domain-containing protein</fullName>
    </recommendedName>
</protein>
<dbReference type="OrthoDB" id="10018191at2759"/>
<dbReference type="GO" id="GO:0000978">
    <property type="term" value="F:RNA polymerase II cis-regulatory region sequence-specific DNA binding"/>
    <property type="evidence" value="ECO:0007669"/>
    <property type="project" value="TreeGrafter"/>
</dbReference>
<feature type="compositionally biased region" description="Low complexity" evidence="5">
    <location>
        <begin position="169"/>
        <end position="182"/>
    </location>
</feature>
<dbReference type="EMBL" id="JAADYS010000592">
    <property type="protein sequence ID" value="KAF4468603.1"/>
    <property type="molecule type" value="Genomic_DNA"/>
</dbReference>
<gene>
    <name evidence="7" type="ORF">FALBO_4504</name>
</gene>
<dbReference type="PANTHER" id="PTHR23235:SF120">
    <property type="entry name" value="KRUPPEL-LIKE FACTOR 15"/>
    <property type="match status" value="1"/>
</dbReference>
<dbReference type="SUPFAM" id="SSF57667">
    <property type="entry name" value="beta-beta-alpha zinc fingers"/>
    <property type="match status" value="1"/>
</dbReference>
<dbReference type="GO" id="GO:0008270">
    <property type="term" value="F:zinc ion binding"/>
    <property type="evidence" value="ECO:0007669"/>
    <property type="project" value="UniProtKB-KW"/>
</dbReference>
<sequence>MDSPPYTLEVLSHLPSHLGMQNQVRQMIPYGYHAFAGFDSLTSANIASDSATDHSSISTSGPSTPVALEQMDSSSVFYPDTRWTYDLSSPYYTDKLWFGTVKSGAEPTLSSDYSGNPVKQEALGGSDDGSSWATFELDHSHMHLPMDPKSADTVSSIQRHLKTELVDDFPSQQYTSSSPSTFADDEPPSSFELDHHAQAGFDTSFQHGIRDLNWMPGQEYKTTGQETPAWSGTRGAQTQSSRKQSTASGSVLVNIVERAMVNCDYPGCHKVYRRNEHLKRHKQTFHGEGLNRFSCEFCGKDQFNRQDNLNNHRKLHTRPKSGSRGVQFIAAAVPVIEQEERSRKRRAPSGAKARAARSSLADGPANG</sequence>
<keyword evidence="3" id="KW-0862">Zinc</keyword>
<proteinExistence type="predicted"/>
<dbReference type="AlphaFoldDB" id="A0A8H4PF25"/>
<reference evidence="7 8" key="1">
    <citation type="submission" date="2020-01" db="EMBL/GenBank/DDBJ databases">
        <title>Identification and distribution of gene clusters putatively required for synthesis of sphingolipid metabolism inhibitors in phylogenetically diverse species of the filamentous fungus Fusarium.</title>
        <authorList>
            <person name="Kim H.-S."/>
            <person name="Busman M."/>
            <person name="Brown D.W."/>
            <person name="Divon H."/>
            <person name="Uhlig S."/>
            <person name="Proctor R.H."/>
        </authorList>
    </citation>
    <scope>NUCLEOTIDE SEQUENCE [LARGE SCALE GENOMIC DNA]</scope>
    <source>
        <strain evidence="7 8">NRRL 20459</strain>
    </source>
</reference>
<dbReference type="InterPro" id="IPR036236">
    <property type="entry name" value="Znf_C2H2_sf"/>
</dbReference>
<dbReference type="Proteomes" id="UP000554235">
    <property type="component" value="Unassembled WGS sequence"/>
</dbReference>
<keyword evidence="8" id="KW-1185">Reference proteome</keyword>
<evidence type="ECO:0000256" key="4">
    <source>
        <dbReference type="PROSITE-ProRule" id="PRU00042"/>
    </source>
</evidence>
<dbReference type="PROSITE" id="PS00028">
    <property type="entry name" value="ZINC_FINGER_C2H2_1"/>
    <property type="match status" value="1"/>
</dbReference>
<dbReference type="InterPro" id="IPR013087">
    <property type="entry name" value="Znf_C2H2_type"/>
</dbReference>
<feature type="domain" description="C2H2-type" evidence="6">
    <location>
        <begin position="293"/>
        <end position="321"/>
    </location>
</feature>
<feature type="region of interest" description="Disordered" evidence="5">
    <location>
        <begin position="168"/>
        <end position="189"/>
    </location>
</feature>
<feature type="region of interest" description="Disordered" evidence="5">
    <location>
        <begin position="334"/>
        <end position="367"/>
    </location>
</feature>
<keyword evidence="2 4" id="KW-0863">Zinc-finger</keyword>
<evidence type="ECO:0000313" key="8">
    <source>
        <dbReference type="Proteomes" id="UP000554235"/>
    </source>
</evidence>
<feature type="region of interest" description="Disordered" evidence="5">
    <location>
        <begin position="222"/>
        <end position="248"/>
    </location>
</feature>
<dbReference type="SMART" id="SM00355">
    <property type="entry name" value="ZnF_C2H2"/>
    <property type="match status" value="2"/>
</dbReference>
<evidence type="ECO:0000256" key="2">
    <source>
        <dbReference type="ARBA" id="ARBA00022771"/>
    </source>
</evidence>
<keyword evidence="1" id="KW-0479">Metal-binding</keyword>
<evidence type="ECO:0000313" key="7">
    <source>
        <dbReference type="EMBL" id="KAF4468603.1"/>
    </source>
</evidence>